<dbReference type="InterPro" id="IPR023374">
    <property type="entry name" value="AttH-like_dom_sf"/>
</dbReference>
<accession>B9E528</accession>
<evidence type="ECO:0000259" key="1">
    <source>
        <dbReference type="Pfam" id="PF07143"/>
    </source>
</evidence>
<feature type="domain" description="AttH" evidence="1">
    <location>
        <begin position="58"/>
        <end position="215"/>
    </location>
</feature>
<dbReference type="Pfam" id="PF07143">
    <property type="entry name" value="CrtC"/>
    <property type="match status" value="1"/>
</dbReference>
<dbReference type="PANTHER" id="PTHR38591">
    <property type="entry name" value="HYDROLASE"/>
    <property type="match status" value="1"/>
</dbReference>
<dbReference type="EMBL" id="AP009049">
    <property type="protein sequence ID" value="BAH07603.1"/>
    <property type="molecule type" value="Genomic_DNA"/>
</dbReference>
<evidence type="ECO:0000313" key="2">
    <source>
        <dbReference type="EMBL" id="BAH07603.1"/>
    </source>
</evidence>
<dbReference type="Gene3D" id="2.40.370.10">
    <property type="entry name" value="AttH-like domain"/>
    <property type="match status" value="2"/>
</dbReference>
<gene>
    <name evidence="2" type="ordered locus">CKR_2552</name>
</gene>
<evidence type="ECO:0000313" key="3">
    <source>
        <dbReference type="Proteomes" id="UP000007969"/>
    </source>
</evidence>
<sequence>MLNDKMTISRYNDTVTHLKQFVNLKGEYTMSRVKEIAYSGRNHGSFEQEWLSHKKASEWWYATGFVKDEAGNEYSYQYTVIKASIPMMTPWISHVAITDFNNKKHYFTKKTEINDKNVVVDENTVKYGEMISLTKNENGMHLIANGDGFSYDVYLDYGKGAFWHCDNGYLLMGSDSFTDKDSTIYYSYPSMPAKGTMTLGDKTFSITGTAWFDKQGGIYNLVNAERHWEWFSLRFFDDEQIMLFSFPQHDYVDGTYIMKNTAQRMNNYTIKSHKYIEVDGLKFTSGWDVSMPGIKEETYTITPIMEGQMHNMYFEELCNLTNSAGEIVGKAFVELLPGVWNKKFANKLMD</sequence>
<dbReference type="HOGENOM" id="CLU_833433_0_0_9"/>
<dbReference type="PANTHER" id="PTHR38591:SF1">
    <property type="entry name" value="BLL1000 PROTEIN"/>
    <property type="match status" value="1"/>
</dbReference>
<dbReference type="InterPro" id="IPR010791">
    <property type="entry name" value="AttH_dom"/>
</dbReference>
<dbReference type="Pfam" id="PF17186">
    <property type="entry name" value="Lipocalin_9"/>
    <property type="match status" value="1"/>
</dbReference>
<dbReference type="Proteomes" id="UP000007969">
    <property type="component" value="Chromosome"/>
</dbReference>
<organism evidence="2 3">
    <name type="scientific">Clostridium kluyveri (strain NBRC 12016)</name>
    <dbReference type="NCBI Taxonomy" id="583346"/>
    <lineage>
        <taxon>Bacteria</taxon>
        <taxon>Bacillati</taxon>
        <taxon>Bacillota</taxon>
        <taxon>Clostridia</taxon>
        <taxon>Eubacteriales</taxon>
        <taxon>Clostridiaceae</taxon>
        <taxon>Clostridium</taxon>
    </lineage>
</organism>
<reference evidence="3" key="1">
    <citation type="submission" date="2005-09" db="EMBL/GenBank/DDBJ databases">
        <title>Complete genome sequence of Clostridium kluyveri and comparative genomics of Clostridia species.</title>
        <authorList>
            <person name="Inui M."/>
            <person name="Nonaka H."/>
            <person name="Shinoda Y."/>
            <person name="Ikenaga Y."/>
            <person name="Abe M."/>
            <person name="Naito K."/>
            <person name="Vertes A.A."/>
            <person name="Yukawa H."/>
        </authorList>
    </citation>
    <scope>NUCLEOTIDE SEQUENCE [LARGE SCALE GENOMIC DNA]</scope>
    <source>
        <strain evidence="3">NBRC 12016</strain>
    </source>
</reference>
<protein>
    <recommendedName>
        <fullName evidence="1">AttH domain-containing protein</fullName>
    </recommendedName>
</protein>
<dbReference type="AlphaFoldDB" id="B9E528"/>
<dbReference type="KEGG" id="ckr:CKR_2552"/>
<dbReference type="SUPFAM" id="SSF159245">
    <property type="entry name" value="AttH-like"/>
    <property type="match status" value="1"/>
</dbReference>
<name>B9E528_CLOK1</name>
<proteinExistence type="predicted"/>